<dbReference type="Pfam" id="PF00300">
    <property type="entry name" value="His_Phos_1"/>
    <property type="match status" value="1"/>
</dbReference>
<keyword evidence="1 4" id="KW-0378">Hydrolase</keyword>
<name>A0A0P1FMJ0_9RHOB</name>
<dbReference type="InterPro" id="IPR001345">
    <property type="entry name" value="PG/BPGM_mutase_AS"/>
</dbReference>
<gene>
    <name evidence="4" type="primary">pspB</name>
    <name evidence="3" type="ORF">TL5118_03382</name>
    <name evidence="4" type="ORF">TL5120_00549</name>
</gene>
<keyword evidence="5" id="KW-1185">Reference proteome</keyword>
<dbReference type="Proteomes" id="UP000051086">
    <property type="component" value="Unassembled WGS sequence"/>
</dbReference>
<protein>
    <submittedName>
        <fullName evidence="3 4">Phosphoserine phosphatase 2</fullName>
        <ecNumber evidence="3 4">3.1.3.3</ecNumber>
    </submittedName>
</protein>
<sequence>MIGRLPPKSFCLIRHGETTANRDGLIAGRLDVPLTEVGRAQAQSLSARHWPSRYQLFSSPMARAVETCTLGFPAQDFQIVADTHERDWGIFEGRPIAELPARAGRPEQGEDWAEMIDRVAAALQDCGRRAGDKLPILICHSGVIRAARILAGQDTTGTRPPNATPIFFNWTGTGHQEAPRDISTPETLRNF</sequence>
<dbReference type="Proteomes" id="UP000051887">
    <property type="component" value="Unassembled WGS sequence"/>
</dbReference>
<dbReference type="GO" id="GO:0043456">
    <property type="term" value="P:regulation of pentose-phosphate shunt"/>
    <property type="evidence" value="ECO:0007669"/>
    <property type="project" value="TreeGrafter"/>
</dbReference>
<dbReference type="Gene3D" id="3.40.50.1240">
    <property type="entry name" value="Phosphoglycerate mutase-like"/>
    <property type="match status" value="1"/>
</dbReference>
<proteinExistence type="predicted"/>
<dbReference type="SUPFAM" id="SSF53254">
    <property type="entry name" value="Phosphoglycerate mutase-like"/>
    <property type="match status" value="1"/>
</dbReference>
<dbReference type="PANTHER" id="PTHR46517:SF1">
    <property type="entry name" value="FRUCTOSE-2,6-BISPHOSPHATASE TIGAR"/>
    <property type="match status" value="1"/>
</dbReference>
<dbReference type="EC" id="3.1.3.3" evidence="3 4"/>
<dbReference type="SMART" id="SM00855">
    <property type="entry name" value="PGAM"/>
    <property type="match status" value="1"/>
</dbReference>
<dbReference type="RefSeq" id="WP_058242111.1">
    <property type="nucleotide sequence ID" value="NZ_CYSB01000039.1"/>
</dbReference>
<evidence type="ECO:0000313" key="3">
    <source>
        <dbReference type="EMBL" id="CUH69422.1"/>
    </source>
</evidence>
<dbReference type="AlphaFoldDB" id="A0A0P1FMJ0"/>
<dbReference type="CDD" id="cd07067">
    <property type="entry name" value="HP_PGM_like"/>
    <property type="match status" value="1"/>
</dbReference>
<dbReference type="PANTHER" id="PTHR46517">
    <property type="entry name" value="FRUCTOSE-2,6-BISPHOSPHATASE TIGAR"/>
    <property type="match status" value="1"/>
</dbReference>
<organism evidence="4 6">
    <name type="scientific">Thalassovita autumnalis</name>
    <dbReference type="NCBI Taxonomy" id="2072972"/>
    <lineage>
        <taxon>Bacteria</taxon>
        <taxon>Pseudomonadati</taxon>
        <taxon>Pseudomonadota</taxon>
        <taxon>Alphaproteobacteria</taxon>
        <taxon>Rhodobacterales</taxon>
        <taxon>Roseobacteraceae</taxon>
        <taxon>Thalassovita</taxon>
    </lineage>
</organism>
<accession>A0A0P1FMJ0</accession>
<dbReference type="EMBL" id="CYSC01000011">
    <property type="protein sequence ID" value="CUH70769.1"/>
    <property type="molecule type" value="Genomic_DNA"/>
</dbReference>
<dbReference type="InterPro" id="IPR029033">
    <property type="entry name" value="His_PPase_superfam"/>
</dbReference>
<dbReference type="GO" id="GO:0005829">
    <property type="term" value="C:cytosol"/>
    <property type="evidence" value="ECO:0007669"/>
    <property type="project" value="TreeGrafter"/>
</dbReference>
<evidence type="ECO:0000313" key="6">
    <source>
        <dbReference type="Proteomes" id="UP000051887"/>
    </source>
</evidence>
<dbReference type="PROSITE" id="PS00175">
    <property type="entry name" value="PG_MUTASE"/>
    <property type="match status" value="1"/>
</dbReference>
<reference evidence="3 5" key="2">
    <citation type="submission" date="2015-09" db="EMBL/GenBank/DDBJ databases">
        <authorList>
            <person name="Rodrigo-Torres L."/>
            <person name="Arahal D.R."/>
        </authorList>
    </citation>
    <scope>NUCLEOTIDE SEQUENCE [LARGE SCALE GENOMIC DNA]</scope>
    <source>
        <strain evidence="3 5">CECT 5118</strain>
    </source>
</reference>
<evidence type="ECO:0000256" key="1">
    <source>
        <dbReference type="ARBA" id="ARBA00022801"/>
    </source>
</evidence>
<dbReference type="InterPro" id="IPR051695">
    <property type="entry name" value="Phosphoglycerate_Mutase"/>
</dbReference>
<dbReference type="EMBL" id="CYSB01000039">
    <property type="protein sequence ID" value="CUH69422.1"/>
    <property type="molecule type" value="Genomic_DNA"/>
</dbReference>
<reference evidence="4 6" key="1">
    <citation type="submission" date="2015-09" db="EMBL/GenBank/DDBJ databases">
        <authorList>
            <consortium name="Swine Surveillance"/>
        </authorList>
    </citation>
    <scope>NUCLEOTIDE SEQUENCE [LARGE SCALE GENOMIC DNA]</scope>
    <source>
        <strain evidence="4 6">5120</strain>
    </source>
</reference>
<feature type="region of interest" description="Disordered" evidence="2">
    <location>
        <begin position="168"/>
        <end position="191"/>
    </location>
</feature>
<dbReference type="GO" id="GO:0004331">
    <property type="term" value="F:fructose-2,6-bisphosphate 2-phosphatase activity"/>
    <property type="evidence" value="ECO:0007669"/>
    <property type="project" value="TreeGrafter"/>
</dbReference>
<dbReference type="GO" id="GO:0045820">
    <property type="term" value="P:negative regulation of glycolytic process"/>
    <property type="evidence" value="ECO:0007669"/>
    <property type="project" value="TreeGrafter"/>
</dbReference>
<evidence type="ECO:0000256" key="2">
    <source>
        <dbReference type="SAM" id="MobiDB-lite"/>
    </source>
</evidence>
<dbReference type="InterPro" id="IPR013078">
    <property type="entry name" value="His_Pase_superF_clade-1"/>
</dbReference>
<evidence type="ECO:0000313" key="4">
    <source>
        <dbReference type="EMBL" id="CUH70769.1"/>
    </source>
</evidence>
<evidence type="ECO:0000313" key="5">
    <source>
        <dbReference type="Proteomes" id="UP000051086"/>
    </source>
</evidence>